<evidence type="ECO:0000313" key="2">
    <source>
        <dbReference type="EMBL" id="TLX64812.1"/>
    </source>
</evidence>
<dbReference type="PANTHER" id="PTHR33495:SF15">
    <property type="entry name" value="STAS DOMAIN-CONTAINING PROTEIN"/>
    <property type="match status" value="1"/>
</dbReference>
<dbReference type="GO" id="GO:0043856">
    <property type="term" value="F:anti-sigma factor antagonist activity"/>
    <property type="evidence" value="ECO:0007669"/>
    <property type="project" value="TreeGrafter"/>
</dbReference>
<name>A0A5R9QIP7_9GAMM</name>
<organism evidence="2 3">
    <name type="scientific">Stutzerimonas nosocomialis</name>
    <dbReference type="NCBI Taxonomy" id="1056496"/>
    <lineage>
        <taxon>Bacteria</taxon>
        <taxon>Pseudomonadati</taxon>
        <taxon>Pseudomonadota</taxon>
        <taxon>Gammaproteobacteria</taxon>
        <taxon>Pseudomonadales</taxon>
        <taxon>Pseudomonadaceae</taxon>
        <taxon>Stutzerimonas</taxon>
    </lineage>
</organism>
<proteinExistence type="predicted"/>
<protein>
    <submittedName>
        <fullName evidence="2">Anti-anti-sigma factor</fullName>
    </submittedName>
</protein>
<dbReference type="PANTHER" id="PTHR33495">
    <property type="entry name" value="ANTI-SIGMA FACTOR ANTAGONIST TM_1081-RELATED-RELATED"/>
    <property type="match status" value="1"/>
</dbReference>
<evidence type="ECO:0000313" key="3">
    <source>
        <dbReference type="Proteomes" id="UP000306753"/>
    </source>
</evidence>
<dbReference type="EMBL" id="QLAG01000004">
    <property type="protein sequence ID" value="TLX64812.1"/>
    <property type="molecule type" value="Genomic_DNA"/>
</dbReference>
<dbReference type="Proteomes" id="UP000306753">
    <property type="component" value="Unassembled WGS sequence"/>
</dbReference>
<evidence type="ECO:0000259" key="1">
    <source>
        <dbReference type="PROSITE" id="PS50801"/>
    </source>
</evidence>
<reference evidence="2 3" key="1">
    <citation type="journal article" date="2017" name="Eur. J. Clin. Microbiol. Infect. Dis.">
        <title>Uncommonly isolated clinical Pseudomonas: identification and phylogenetic assignation.</title>
        <authorList>
            <person name="Mulet M."/>
            <person name="Gomila M."/>
            <person name="Ramirez A."/>
            <person name="Cardew S."/>
            <person name="Moore E.R."/>
            <person name="Lalucat J."/>
            <person name="Garcia-Valdes E."/>
        </authorList>
    </citation>
    <scope>NUCLEOTIDE SEQUENCE [LARGE SCALE GENOMIC DNA]</scope>
    <source>
        <strain evidence="2 3">SD129</strain>
    </source>
</reference>
<dbReference type="InterPro" id="IPR002645">
    <property type="entry name" value="STAS_dom"/>
</dbReference>
<accession>A0A5R9QIP7</accession>
<dbReference type="InterPro" id="IPR036513">
    <property type="entry name" value="STAS_dom_sf"/>
</dbReference>
<comment type="caution">
    <text evidence="2">The sequence shown here is derived from an EMBL/GenBank/DDBJ whole genome shotgun (WGS) entry which is preliminary data.</text>
</comment>
<dbReference type="CDD" id="cd07043">
    <property type="entry name" value="STAS_anti-anti-sigma_factors"/>
    <property type="match status" value="1"/>
</dbReference>
<dbReference type="SUPFAM" id="SSF52091">
    <property type="entry name" value="SpoIIaa-like"/>
    <property type="match status" value="1"/>
</dbReference>
<feature type="domain" description="STAS" evidence="1">
    <location>
        <begin position="14"/>
        <end position="101"/>
    </location>
</feature>
<dbReference type="OrthoDB" id="278639at2"/>
<keyword evidence="3" id="KW-1185">Reference proteome</keyword>
<dbReference type="Pfam" id="PF01740">
    <property type="entry name" value="STAS"/>
    <property type="match status" value="1"/>
</dbReference>
<dbReference type="PROSITE" id="PS50801">
    <property type="entry name" value="STAS"/>
    <property type="match status" value="1"/>
</dbReference>
<gene>
    <name evidence="2" type="ORF">DN820_04935</name>
</gene>
<sequence>MTITSQPSADGQELTIYIQGRFDFSTHQAFRDAYQRVSETPKRYVIDLKDATYLDSSALGMLLLLRDHAGGEGAMIRLINCSPEVRKILSISNFEQLFSIE</sequence>
<dbReference type="RefSeq" id="WP_138410016.1">
    <property type="nucleotide sequence ID" value="NZ_QLAE01000040.1"/>
</dbReference>
<dbReference type="AlphaFoldDB" id="A0A5R9QIP7"/>
<dbReference type="Gene3D" id="3.30.750.24">
    <property type="entry name" value="STAS domain"/>
    <property type="match status" value="1"/>
</dbReference>